<gene>
    <name evidence="2" type="ORF">LLY24_04235</name>
</gene>
<evidence type="ECO:0000313" key="2">
    <source>
        <dbReference type="EMBL" id="MCS2608527.1"/>
    </source>
</evidence>
<accession>A0ABT2ECZ8</accession>
<dbReference type="Proteomes" id="UP001165542">
    <property type="component" value="Unassembled WGS sequence"/>
</dbReference>
<dbReference type="RefSeq" id="WP_259035037.1">
    <property type="nucleotide sequence ID" value="NZ_JAJISC010000002.1"/>
</dbReference>
<evidence type="ECO:0000313" key="3">
    <source>
        <dbReference type="Proteomes" id="UP001165542"/>
    </source>
</evidence>
<dbReference type="PANTHER" id="PTHR32341">
    <property type="entry name" value="INTERFERON-INDUCIBLE GTPASE"/>
    <property type="match status" value="1"/>
</dbReference>
<sequence length="185" mass="19674">MITSREELDAIKKSCRAMVMKSSGLSAGAAVIPVPGVDIGSDVTLLMRLIPKINEKFGLTPEQIEGLDTESKVMVLTAISNVGSKMAGKYITRKLVLSLLQKMGVKVATKGVSKFVPFVGSAVAGGISFTAMRYMGNSHIDDCYRIALETLENREAAMATSTSSSSQTANEGFVPKDAEPPIKDL</sequence>
<keyword evidence="3" id="KW-1185">Reference proteome</keyword>
<name>A0ABT2ECZ8_9GAMM</name>
<dbReference type="InterPro" id="IPR051515">
    <property type="entry name" value="IRG"/>
</dbReference>
<organism evidence="2 3">
    <name type="scientific">Halomonas dongshanensis</name>
    <dbReference type="NCBI Taxonomy" id="2890835"/>
    <lineage>
        <taxon>Bacteria</taxon>
        <taxon>Pseudomonadati</taxon>
        <taxon>Pseudomonadota</taxon>
        <taxon>Gammaproteobacteria</taxon>
        <taxon>Oceanospirillales</taxon>
        <taxon>Halomonadaceae</taxon>
        <taxon>Halomonas</taxon>
    </lineage>
</organism>
<comment type="caution">
    <text evidence="2">The sequence shown here is derived from an EMBL/GenBank/DDBJ whole genome shotgun (WGS) entry which is preliminary data.</text>
</comment>
<feature type="region of interest" description="Disordered" evidence="1">
    <location>
        <begin position="157"/>
        <end position="185"/>
    </location>
</feature>
<evidence type="ECO:0000256" key="1">
    <source>
        <dbReference type="SAM" id="MobiDB-lite"/>
    </source>
</evidence>
<feature type="compositionally biased region" description="Basic and acidic residues" evidence="1">
    <location>
        <begin position="174"/>
        <end position="185"/>
    </location>
</feature>
<proteinExistence type="predicted"/>
<dbReference type="EMBL" id="JAJISC010000002">
    <property type="protein sequence ID" value="MCS2608527.1"/>
    <property type="molecule type" value="Genomic_DNA"/>
</dbReference>
<protein>
    <recommendedName>
        <fullName evidence="4">DUF697 domain-containing protein</fullName>
    </recommendedName>
</protein>
<evidence type="ECO:0008006" key="4">
    <source>
        <dbReference type="Google" id="ProtNLM"/>
    </source>
</evidence>
<reference evidence="2" key="1">
    <citation type="submission" date="2021-11" db="EMBL/GenBank/DDBJ databases">
        <title>Halomonas sp., isolated from a coastal aquaculture zone in Dongshan Bay.</title>
        <authorList>
            <person name="Lin W."/>
        </authorList>
    </citation>
    <scope>NUCLEOTIDE SEQUENCE</scope>
    <source>
        <strain evidence="2">Yzlin-01</strain>
    </source>
</reference>
<feature type="compositionally biased region" description="Low complexity" evidence="1">
    <location>
        <begin position="157"/>
        <end position="169"/>
    </location>
</feature>
<dbReference type="PANTHER" id="PTHR32341:SF10">
    <property type="entry name" value="INTERFERON-INDUCIBLE GTPASE 5"/>
    <property type="match status" value="1"/>
</dbReference>